<sequence length="110" mass="12537">MKKYGESSDDASAFKTASAAKEATSIQQMDGPLALEKFSDELREMKKMIALLNSDKREDKSDYWIKLTGRINKIFGICYVISVVVFLATIFSVWLREDDYLCETNHLQVS</sequence>
<keyword evidence="3" id="KW-1185">Reference proteome</keyword>
<keyword evidence="1" id="KW-1133">Transmembrane helix</keyword>
<comment type="caution">
    <text evidence="2">The sequence shown here is derived from an EMBL/GenBank/DDBJ whole genome shotgun (WGS) entry which is preliminary data.</text>
</comment>
<keyword evidence="1" id="KW-0812">Transmembrane</keyword>
<evidence type="ECO:0000313" key="2">
    <source>
        <dbReference type="EMBL" id="MED6237487.1"/>
    </source>
</evidence>
<feature type="transmembrane region" description="Helical" evidence="1">
    <location>
        <begin position="74"/>
        <end position="95"/>
    </location>
</feature>
<proteinExistence type="predicted"/>
<evidence type="ECO:0000256" key="1">
    <source>
        <dbReference type="SAM" id="Phobius"/>
    </source>
</evidence>
<reference evidence="2 3" key="1">
    <citation type="submission" date="2021-07" db="EMBL/GenBank/DDBJ databases">
        <authorList>
            <person name="Palmer J.M."/>
        </authorList>
    </citation>
    <scope>NUCLEOTIDE SEQUENCE [LARGE SCALE GENOMIC DNA]</scope>
    <source>
        <strain evidence="2 3">AT_MEX2019</strain>
        <tissue evidence="2">Muscle</tissue>
    </source>
</reference>
<keyword evidence="1" id="KW-0472">Membrane</keyword>
<name>A0ABU7AH57_9TELE</name>
<organism evidence="2 3">
    <name type="scientific">Ataeniobius toweri</name>
    <dbReference type="NCBI Taxonomy" id="208326"/>
    <lineage>
        <taxon>Eukaryota</taxon>
        <taxon>Metazoa</taxon>
        <taxon>Chordata</taxon>
        <taxon>Craniata</taxon>
        <taxon>Vertebrata</taxon>
        <taxon>Euteleostomi</taxon>
        <taxon>Actinopterygii</taxon>
        <taxon>Neopterygii</taxon>
        <taxon>Teleostei</taxon>
        <taxon>Neoteleostei</taxon>
        <taxon>Acanthomorphata</taxon>
        <taxon>Ovalentaria</taxon>
        <taxon>Atherinomorphae</taxon>
        <taxon>Cyprinodontiformes</taxon>
        <taxon>Goodeidae</taxon>
        <taxon>Ataeniobius</taxon>
    </lineage>
</organism>
<dbReference type="EMBL" id="JAHUTI010015935">
    <property type="protein sequence ID" value="MED6237487.1"/>
    <property type="molecule type" value="Genomic_DNA"/>
</dbReference>
<gene>
    <name evidence="2" type="ORF">ATANTOWER_026022</name>
</gene>
<protein>
    <submittedName>
        <fullName evidence="2">Uncharacterized protein</fullName>
    </submittedName>
</protein>
<evidence type="ECO:0000313" key="3">
    <source>
        <dbReference type="Proteomes" id="UP001345963"/>
    </source>
</evidence>
<accession>A0ABU7AH57</accession>
<dbReference type="Proteomes" id="UP001345963">
    <property type="component" value="Unassembled WGS sequence"/>
</dbReference>